<dbReference type="STRING" id="1182541.W9YTJ9"/>
<dbReference type="GeneID" id="19156265"/>
<evidence type="ECO:0000313" key="4">
    <source>
        <dbReference type="Proteomes" id="UP000019484"/>
    </source>
</evidence>
<dbReference type="EMBL" id="AMWN01000001">
    <property type="protein sequence ID" value="EXJ96237.1"/>
    <property type="molecule type" value="Genomic_DNA"/>
</dbReference>
<evidence type="ECO:0000313" key="3">
    <source>
        <dbReference type="EMBL" id="EXJ96237.1"/>
    </source>
</evidence>
<proteinExistence type="predicted"/>
<dbReference type="PANTHER" id="PTHR35204">
    <property type="entry name" value="YALI0A21131P"/>
    <property type="match status" value="1"/>
</dbReference>
<dbReference type="AlphaFoldDB" id="W9YTJ9"/>
<evidence type="ECO:0000256" key="1">
    <source>
        <dbReference type="SAM" id="MobiDB-lite"/>
    </source>
</evidence>
<gene>
    <name evidence="3" type="ORF">A1O1_01363</name>
</gene>
<dbReference type="PANTHER" id="PTHR35204:SF1">
    <property type="entry name" value="ENTEROTOXIN"/>
    <property type="match status" value="1"/>
</dbReference>
<keyword evidence="4" id="KW-1185">Reference proteome</keyword>
<dbReference type="eggNOG" id="ENOG502QRJE">
    <property type="taxonomic scope" value="Eukaryota"/>
</dbReference>
<feature type="compositionally biased region" description="Basic and acidic residues" evidence="1">
    <location>
        <begin position="175"/>
        <end position="192"/>
    </location>
</feature>
<dbReference type="InterPro" id="IPR038921">
    <property type="entry name" value="YOR389W-like"/>
</dbReference>
<feature type="signal peptide" evidence="2">
    <location>
        <begin position="1"/>
        <end position="20"/>
    </location>
</feature>
<feature type="compositionally biased region" description="Basic and acidic residues" evidence="1">
    <location>
        <begin position="116"/>
        <end position="147"/>
    </location>
</feature>
<comment type="caution">
    <text evidence="3">The sequence shown here is derived from an EMBL/GenBank/DDBJ whole genome shotgun (WGS) entry which is preliminary data.</text>
</comment>
<protein>
    <submittedName>
        <fullName evidence="3">Uncharacterized protein</fullName>
    </submittedName>
</protein>
<keyword evidence="2" id="KW-0732">Signal</keyword>
<dbReference type="OrthoDB" id="10261782at2759"/>
<reference evidence="3 4" key="1">
    <citation type="submission" date="2013-03" db="EMBL/GenBank/DDBJ databases">
        <title>The Genome Sequence of Capronia coronata CBS 617.96.</title>
        <authorList>
            <consortium name="The Broad Institute Genomics Platform"/>
            <person name="Cuomo C."/>
            <person name="de Hoog S."/>
            <person name="Gorbushina A."/>
            <person name="Walker B."/>
            <person name="Young S.K."/>
            <person name="Zeng Q."/>
            <person name="Gargeya S."/>
            <person name="Fitzgerald M."/>
            <person name="Haas B."/>
            <person name="Abouelleil A."/>
            <person name="Allen A.W."/>
            <person name="Alvarado L."/>
            <person name="Arachchi H.M."/>
            <person name="Berlin A.M."/>
            <person name="Chapman S.B."/>
            <person name="Gainer-Dewar J."/>
            <person name="Goldberg J."/>
            <person name="Griggs A."/>
            <person name="Gujja S."/>
            <person name="Hansen M."/>
            <person name="Howarth C."/>
            <person name="Imamovic A."/>
            <person name="Ireland A."/>
            <person name="Larimer J."/>
            <person name="McCowan C."/>
            <person name="Murphy C."/>
            <person name="Pearson M."/>
            <person name="Poon T.W."/>
            <person name="Priest M."/>
            <person name="Roberts A."/>
            <person name="Saif S."/>
            <person name="Shea T."/>
            <person name="Sisk P."/>
            <person name="Sykes S."/>
            <person name="Wortman J."/>
            <person name="Nusbaum C."/>
            <person name="Birren B."/>
        </authorList>
    </citation>
    <scope>NUCLEOTIDE SEQUENCE [LARGE SCALE GENOMIC DNA]</scope>
    <source>
        <strain evidence="3 4">CBS 617.96</strain>
    </source>
</reference>
<feature type="region of interest" description="Disordered" evidence="1">
    <location>
        <begin position="175"/>
        <end position="203"/>
    </location>
</feature>
<name>W9YTJ9_9EURO</name>
<accession>W9YTJ9</accession>
<dbReference type="HOGENOM" id="CLU_017366_2_0_1"/>
<feature type="chain" id="PRO_5004933013" evidence="2">
    <location>
        <begin position="21"/>
        <end position="573"/>
    </location>
</feature>
<dbReference type="RefSeq" id="XP_007720466.1">
    <property type="nucleotide sequence ID" value="XM_007722276.1"/>
</dbReference>
<sequence>MLVWSWLLLVVYALIGDATAAAVPPSPPIIADEGLRNANHIFNAIHSSMRQWGSSLNHNGMSLFLAQVPAGTQFYHGTGRAEPVRGMEWLAFEPEHAVNFARSFGGKAGGTPFGRTRYDGTEGRHSRASSEEEHGDSIASSAERRVESPSSPIDRPLDSRLVPADTQVAHLPHRDIQHPFRANPDHEPEPPRRRPRPTMPGWLHTYKTKTDLPLLYIDGMSAGKCDKGTLDTQDILLLNATNESDGVFWEYERAERLCHMASETWNGKIKGFIRMESGFEVILCSFAEDLDFIQAVRAGPFAGGKDSSDPDDESPPRWHLSDWIRAITARYDGIGGGRVKLDYDNFVTAYDYNLELFTQNDGLPRLGNASVGVLEKIRGDVDAMVHNWDPSLAFPSVDWQNIADMVVERYAKQLKYLVSGAFTTSQQLSDELSSFLRVFVDSDARNTTAEVGRCATQFIPHSGELETVSTRSIRSVTTAICSTLFAALDAKSSFTDSVSSLHSLIEYLDWTVWKRCPECPLGQVCFIPIWPFGAVEDRDNPQCRNLTDLDGRMGYWAGFGPGHPPHNRSGTDA</sequence>
<feature type="region of interest" description="Disordered" evidence="1">
    <location>
        <begin position="103"/>
        <end position="159"/>
    </location>
</feature>
<dbReference type="Proteomes" id="UP000019484">
    <property type="component" value="Unassembled WGS sequence"/>
</dbReference>
<evidence type="ECO:0000256" key="2">
    <source>
        <dbReference type="SAM" id="SignalP"/>
    </source>
</evidence>
<organism evidence="3 4">
    <name type="scientific">Capronia coronata CBS 617.96</name>
    <dbReference type="NCBI Taxonomy" id="1182541"/>
    <lineage>
        <taxon>Eukaryota</taxon>
        <taxon>Fungi</taxon>
        <taxon>Dikarya</taxon>
        <taxon>Ascomycota</taxon>
        <taxon>Pezizomycotina</taxon>
        <taxon>Eurotiomycetes</taxon>
        <taxon>Chaetothyriomycetidae</taxon>
        <taxon>Chaetothyriales</taxon>
        <taxon>Herpotrichiellaceae</taxon>
        <taxon>Capronia</taxon>
    </lineage>
</organism>